<feature type="transmembrane region" description="Helical" evidence="1">
    <location>
        <begin position="12"/>
        <end position="38"/>
    </location>
</feature>
<evidence type="ECO:0000313" key="2">
    <source>
        <dbReference type="EMBL" id="KAA5825464.1"/>
    </source>
</evidence>
<sequence length="70" mass="7567">MTRTSGRAKVVSFPTALVVMAVVVVGSAMACGLAIAVTEVRIRRAQVRRNAEPDAEDDWQEVVRGVVVRD</sequence>
<protein>
    <recommendedName>
        <fullName evidence="4">Transmembrane protein</fullName>
    </recommendedName>
</protein>
<dbReference type="AlphaFoldDB" id="A0A5M7BD67"/>
<dbReference type="PROSITE" id="PS51257">
    <property type="entry name" value="PROKAR_LIPOPROTEIN"/>
    <property type="match status" value="1"/>
</dbReference>
<keyword evidence="1" id="KW-0472">Membrane</keyword>
<keyword evidence="1" id="KW-0812">Transmembrane</keyword>
<keyword evidence="3" id="KW-1185">Reference proteome</keyword>
<dbReference type="EMBL" id="VWPH01000021">
    <property type="protein sequence ID" value="KAA5825464.1"/>
    <property type="molecule type" value="Genomic_DNA"/>
</dbReference>
<proteinExistence type="predicted"/>
<dbReference type="RefSeq" id="WP_150070780.1">
    <property type="nucleotide sequence ID" value="NZ_VWPH01000021.1"/>
</dbReference>
<gene>
    <name evidence="2" type="ORF">F1721_33045</name>
</gene>
<organism evidence="2 3">
    <name type="scientific">Saccharopolyspora hirsuta</name>
    <dbReference type="NCBI Taxonomy" id="1837"/>
    <lineage>
        <taxon>Bacteria</taxon>
        <taxon>Bacillati</taxon>
        <taxon>Actinomycetota</taxon>
        <taxon>Actinomycetes</taxon>
        <taxon>Pseudonocardiales</taxon>
        <taxon>Pseudonocardiaceae</taxon>
        <taxon>Saccharopolyspora</taxon>
    </lineage>
</organism>
<evidence type="ECO:0008006" key="4">
    <source>
        <dbReference type="Google" id="ProtNLM"/>
    </source>
</evidence>
<name>A0A5M7BD67_SACHI</name>
<keyword evidence="1" id="KW-1133">Transmembrane helix</keyword>
<accession>A0A5M7BD67</accession>
<evidence type="ECO:0000313" key="3">
    <source>
        <dbReference type="Proteomes" id="UP000323946"/>
    </source>
</evidence>
<evidence type="ECO:0000256" key="1">
    <source>
        <dbReference type="SAM" id="Phobius"/>
    </source>
</evidence>
<comment type="caution">
    <text evidence="2">The sequence shown here is derived from an EMBL/GenBank/DDBJ whole genome shotgun (WGS) entry which is preliminary data.</text>
</comment>
<dbReference type="Proteomes" id="UP000323946">
    <property type="component" value="Unassembled WGS sequence"/>
</dbReference>
<reference evidence="2 3" key="1">
    <citation type="submission" date="2019-09" db="EMBL/GenBank/DDBJ databases">
        <title>Draft genome sequence of the thermophilic Saccharopolyspora hirsuta VKM Ac-666T.</title>
        <authorList>
            <person name="Lobastova T.G."/>
            <person name="Fokina V."/>
            <person name="Bragin E.Y."/>
            <person name="Shtratnikova V.Y."/>
            <person name="Starodumova I.P."/>
            <person name="Tarlachkov S.V."/>
            <person name="Donova M.V."/>
        </authorList>
    </citation>
    <scope>NUCLEOTIDE SEQUENCE [LARGE SCALE GENOMIC DNA]</scope>
    <source>
        <strain evidence="2 3">VKM Ac-666</strain>
    </source>
</reference>